<proteinExistence type="predicted"/>
<dbReference type="EMBL" id="JACCJC010000131">
    <property type="protein sequence ID" value="KAF6223814.1"/>
    <property type="molecule type" value="Genomic_DNA"/>
</dbReference>
<reference evidence="1 2" key="1">
    <citation type="journal article" date="2020" name="Genomics">
        <title>Complete, high-quality genomes from long-read metagenomic sequencing of two wolf lichen thalli reveals enigmatic genome architecture.</title>
        <authorList>
            <person name="McKenzie S.K."/>
            <person name="Walston R.F."/>
            <person name="Allen J.L."/>
        </authorList>
    </citation>
    <scope>NUCLEOTIDE SEQUENCE [LARGE SCALE GENOMIC DNA]</scope>
    <source>
        <strain evidence="1">WasteWater2</strain>
    </source>
</reference>
<organism evidence="1 2">
    <name type="scientific">Letharia columbiana</name>
    <dbReference type="NCBI Taxonomy" id="112416"/>
    <lineage>
        <taxon>Eukaryota</taxon>
        <taxon>Fungi</taxon>
        <taxon>Dikarya</taxon>
        <taxon>Ascomycota</taxon>
        <taxon>Pezizomycotina</taxon>
        <taxon>Lecanoromycetes</taxon>
        <taxon>OSLEUM clade</taxon>
        <taxon>Lecanoromycetidae</taxon>
        <taxon>Lecanorales</taxon>
        <taxon>Lecanorineae</taxon>
        <taxon>Parmeliaceae</taxon>
        <taxon>Letharia</taxon>
    </lineage>
</organism>
<dbReference type="InterPro" id="IPR023393">
    <property type="entry name" value="START-like_dom_sf"/>
</dbReference>
<dbReference type="Proteomes" id="UP000578531">
    <property type="component" value="Unassembled WGS sequence"/>
</dbReference>
<keyword evidence="2" id="KW-1185">Reference proteome</keyword>
<dbReference type="RefSeq" id="XP_037158126.1">
    <property type="nucleotide sequence ID" value="XM_037314970.1"/>
</dbReference>
<evidence type="ECO:0000313" key="2">
    <source>
        <dbReference type="Proteomes" id="UP000578531"/>
    </source>
</evidence>
<dbReference type="PANTHER" id="PTHR36166:SF1">
    <property type="entry name" value="SRPBCC DOMAIN-CONTAINING PROTEIN"/>
    <property type="match status" value="1"/>
</dbReference>
<dbReference type="OrthoDB" id="509124at2759"/>
<dbReference type="PANTHER" id="PTHR36166">
    <property type="entry name" value="CHROMOSOME 9, WHOLE GENOME SHOTGUN SEQUENCE"/>
    <property type="match status" value="1"/>
</dbReference>
<dbReference type="Pfam" id="PF10604">
    <property type="entry name" value="Polyketide_cyc2"/>
    <property type="match status" value="1"/>
</dbReference>
<dbReference type="AlphaFoldDB" id="A0A8H6CHX5"/>
<comment type="caution">
    <text evidence="1">The sequence shown here is derived from an EMBL/GenBank/DDBJ whole genome shotgun (WGS) entry which is preliminary data.</text>
</comment>
<dbReference type="Gene3D" id="3.30.530.20">
    <property type="match status" value="1"/>
</dbReference>
<dbReference type="CDD" id="cd07822">
    <property type="entry name" value="SRPBCC_4"/>
    <property type="match status" value="1"/>
</dbReference>
<dbReference type="GeneID" id="59294773"/>
<dbReference type="InterPro" id="IPR019587">
    <property type="entry name" value="Polyketide_cyclase/dehydratase"/>
</dbReference>
<evidence type="ECO:0000313" key="1">
    <source>
        <dbReference type="EMBL" id="KAF6223814.1"/>
    </source>
</evidence>
<protein>
    <submittedName>
        <fullName evidence="1">Uncharacterized protein</fullName>
    </submittedName>
</protein>
<gene>
    <name evidence="1" type="ORF">HO173_013145</name>
</gene>
<sequence>MISTTIEINAPPSKVRSVLLDFPNLRTYHTGLFKGITPLEPSYPDPSALAPGNTLFLEIGPPFTGTITQNTPDCFEWKGPPNYGILSGKHTFTFEESEVTPGGTTLGQSEEFAGVLFWAMSPWLMGRILKATYEGFNEDLKRGVEGTTEGAKL</sequence>
<accession>A0A8H6CHX5</accession>
<name>A0A8H6CHX5_9LECA</name>
<dbReference type="SUPFAM" id="SSF55961">
    <property type="entry name" value="Bet v1-like"/>
    <property type="match status" value="1"/>
</dbReference>